<evidence type="ECO:0000256" key="1">
    <source>
        <dbReference type="SAM" id="MobiDB-lite"/>
    </source>
</evidence>
<organism evidence="2 3">
    <name type="scientific">Digitaria exilis</name>
    <dbReference type="NCBI Taxonomy" id="1010633"/>
    <lineage>
        <taxon>Eukaryota</taxon>
        <taxon>Viridiplantae</taxon>
        <taxon>Streptophyta</taxon>
        <taxon>Embryophyta</taxon>
        <taxon>Tracheophyta</taxon>
        <taxon>Spermatophyta</taxon>
        <taxon>Magnoliopsida</taxon>
        <taxon>Liliopsida</taxon>
        <taxon>Poales</taxon>
        <taxon>Poaceae</taxon>
        <taxon>PACMAD clade</taxon>
        <taxon>Panicoideae</taxon>
        <taxon>Panicodae</taxon>
        <taxon>Paniceae</taxon>
        <taxon>Anthephorinae</taxon>
        <taxon>Digitaria</taxon>
    </lineage>
</organism>
<evidence type="ECO:0000313" key="3">
    <source>
        <dbReference type="Proteomes" id="UP000636709"/>
    </source>
</evidence>
<dbReference type="AlphaFoldDB" id="A0A835EJZ4"/>
<sequence length="97" mass="10962">MLCYSSRHGLTLFCQSLQSLSTPRSTLPDESSRINEMPLKIQAEVANQEIEEGKNQINPPSTRGRTRTKGALFSLDPVRPRRTEIERRGGERNGHDL</sequence>
<keyword evidence="3" id="KW-1185">Reference proteome</keyword>
<evidence type="ECO:0000313" key="2">
    <source>
        <dbReference type="EMBL" id="KAF8691283.1"/>
    </source>
</evidence>
<accession>A0A835EJZ4</accession>
<dbReference type="OrthoDB" id="10536813at2759"/>
<feature type="compositionally biased region" description="Basic and acidic residues" evidence="1">
    <location>
        <begin position="78"/>
        <end position="97"/>
    </location>
</feature>
<comment type="caution">
    <text evidence="2">The sequence shown here is derived from an EMBL/GenBank/DDBJ whole genome shotgun (WGS) entry which is preliminary data.</text>
</comment>
<dbReference type="Proteomes" id="UP000636709">
    <property type="component" value="Unassembled WGS sequence"/>
</dbReference>
<dbReference type="EMBL" id="JACEFO010001965">
    <property type="protein sequence ID" value="KAF8691283.1"/>
    <property type="molecule type" value="Genomic_DNA"/>
</dbReference>
<gene>
    <name evidence="2" type="ORF">HU200_040409</name>
</gene>
<proteinExistence type="predicted"/>
<protein>
    <submittedName>
        <fullName evidence="2">Uncharacterized protein</fullName>
    </submittedName>
</protein>
<name>A0A835EJZ4_9POAL</name>
<reference evidence="2" key="1">
    <citation type="submission" date="2020-07" db="EMBL/GenBank/DDBJ databases">
        <title>Genome sequence and genetic diversity analysis of an under-domesticated orphan crop, white fonio (Digitaria exilis).</title>
        <authorList>
            <person name="Bennetzen J.L."/>
            <person name="Chen S."/>
            <person name="Ma X."/>
            <person name="Wang X."/>
            <person name="Yssel A.E.J."/>
            <person name="Chaluvadi S.R."/>
            <person name="Johnson M."/>
            <person name="Gangashetty P."/>
            <person name="Hamidou F."/>
            <person name="Sanogo M.D."/>
            <person name="Zwaenepoel A."/>
            <person name="Wallace J."/>
            <person name="Van De Peer Y."/>
            <person name="Van Deynze A."/>
        </authorList>
    </citation>
    <scope>NUCLEOTIDE SEQUENCE</scope>
    <source>
        <tissue evidence="2">Leaves</tissue>
    </source>
</reference>
<feature type="region of interest" description="Disordered" evidence="1">
    <location>
        <begin position="52"/>
        <end position="97"/>
    </location>
</feature>